<keyword evidence="1" id="KW-0472">Membrane</keyword>
<keyword evidence="3" id="KW-1185">Reference proteome</keyword>
<feature type="transmembrane region" description="Helical" evidence="1">
    <location>
        <begin position="97"/>
        <end position="118"/>
    </location>
</feature>
<name>A0A8S0TFG6_OLEEU</name>
<feature type="non-terminal residue" evidence="2">
    <location>
        <position position="125"/>
    </location>
</feature>
<feature type="non-terminal residue" evidence="2">
    <location>
        <position position="1"/>
    </location>
</feature>
<reference evidence="2 3" key="1">
    <citation type="submission" date="2019-12" db="EMBL/GenBank/DDBJ databases">
        <authorList>
            <person name="Alioto T."/>
            <person name="Alioto T."/>
            <person name="Gomez Garrido J."/>
        </authorList>
    </citation>
    <scope>NUCLEOTIDE SEQUENCE [LARGE SCALE GENOMIC DNA]</scope>
</reference>
<sequence length="125" mass="14630">DLEVDYKELRLAISEFPNLEWKGKPNLLSKDHVCWDIIYRTAEAVKKPLTMTKGIIFEPYMSVSKGMLSYNFFAELLLINISKQNPLGPGGSLRYNYATMGIRNLFPFFFFFILMEFYSTHLKKK</sequence>
<dbReference type="Proteomes" id="UP000594638">
    <property type="component" value="Unassembled WGS sequence"/>
</dbReference>
<evidence type="ECO:0000313" key="2">
    <source>
        <dbReference type="EMBL" id="CAA3004059.1"/>
    </source>
</evidence>
<evidence type="ECO:0000313" key="3">
    <source>
        <dbReference type="Proteomes" id="UP000594638"/>
    </source>
</evidence>
<keyword evidence="1" id="KW-0812">Transmembrane</keyword>
<protein>
    <submittedName>
        <fullName evidence="2">Nitroreductase family</fullName>
    </submittedName>
</protein>
<evidence type="ECO:0000256" key="1">
    <source>
        <dbReference type="SAM" id="Phobius"/>
    </source>
</evidence>
<gene>
    <name evidence="2" type="ORF">OLEA9_A028786</name>
</gene>
<organism evidence="2 3">
    <name type="scientific">Olea europaea subsp. europaea</name>
    <dbReference type="NCBI Taxonomy" id="158383"/>
    <lineage>
        <taxon>Eukaryota</taxon>
        <taxon>Viridiplantae</taxon>
        <taxon>Streptophyta</taxon>
        <taxon>Embryophyta</taxon>
        <taxon>Tracheophyta</taxon>
        <taxon>Spermatophyta</taxon>
        <taxon>Magnoliopsida</taxon>
        <taxon>eudicotyledons</taxon>
        <taxon>Gunneridae</taxon>
        <taxon>Pentapetalae</taxon>
        <taxon>asterids</taxon>
        <taxon>lamiids</taxon>
        <taxon>Lamiales</taxon>
        <taxon>Oleaceae</taxon>
        <taxon>Oleeae</taxon>
        <taxon>Olea</taxon>
    </lineage>
</organism>
<dbReference type="Gramene" id="OE9A028786T1">
    <property type="protein sequence ID" value="OE9A028786C1"/>
    <property type="gene ID" value="OE9A028786"/>
</dbReference>
<dbReference type="PANTHER" id="PTHR42741:SF3">
    <property type="entry name" value="NITROREDUCTASE FAMILY PROTEIN"/>
    <property type="match status" value="1"/>
</dbReference>
<accession>A0A8S0TFG6</accession>
<proteinExistence type="predicted"/>
<comment type="caution">
    <text evidence="2">The sequence shown here is derived from an EMBL/GenBank/DDBJ whole genome shotgun (WGS) entry which is preliminary data.</text>
</comment>
<dbReference type="PANTHER" id="PTHR42741">
    <property type="entry name" value="NITROREDUCTASE FAMILY PROTEIN"/>
    <property type="match status" value="1"/>
</dbReference>
<dbReference type="AlphaFoldDB" id="A0A8S0TFG6"/>
<keyword evidence="1" id="KW-1133">Transmembrane helix</keyword>
<dbReference type="EMBL" id="CACTIH010006081">
    <property type="protein sequence ID" value="CAA3004059.1"/>
    <property type="molecule type" value="Genomic_DNA"/>
</dbReference>
<dbReference type="OrthoDB" id="10535261at2759"/>